<feature type="region of interest" description="Disordered" evidence="1">
    <location>
        <begin position="94"/>
        <end position="125"/>
    </location>
</feature>
<evidence type="ECO:0000313" key="4">
    <source>
        <dbReference type="Proteomes" id="UP000826661"/>
    </source>
</evidence>
<dbReference type="AlphaFoldDB" id="A0A8G0L6X3"/>
<protein>
    <submittedName>
        <fullName evidence="3">Uncharacterized protein</fullName>
    </submittedName>
</protein>
<gene>
    <name evidence="3" type="ORF">H0G86_003984</name>
</gene>
<accession>A0A8G0L6X3</accession>
<feature type="compositionally biased region" description="Basic and acidic residues" evidence="1">
    <location>
        <begin position="181"/>
        <end position="190"/>
    </location>
</feature>
<keyword evidence="2" id="KW-1133">Transmembrane helix</keyword>
<proteinExistence type="predicted"/>
<keyword evidence="2" id="KW-0472">Membrane</keyword>
<feature type="transmembrane region" description="Helical" evidence="2">
    <location>
        <begin position="44"/>
        <end position="65"/>
    </location>
</feature>
<name>A0A8G0L6X3_9HYPO</name>
<evidence type="ECO:0000256" key="1">
    <source>
        <dbReference type="SAM" id="MobiDB-lite"/>
    </source>
</evidence>
<dbReference type="Proteomes" id="UP000826661">
    <property type="component" value="Chromosome II"/>
</dbReference>
<keyword evidence="4" id="KW-1185">Reference proteome</keyword>
<sequence length="200" mass="21692">MPMPPFIPGYLQREISKHRNLAPETTNSLLPELDEPLSGSEDTAFAIFFLGLFIAIFMAIIIWDLKSKFGPGWSRRFGSICSIKAGSVFTKMKSFGKRRERTPDPDDDSDGTTVATGPLSTNHVGKAAEPLSDVELGVMITPFEVPFTEGTSSGEEACGMKCETNCYRTFDQDADGGSGVDRPERCERLEGSPTADGGIV</sequence>
<dbReference type="EMBL" id="CP075865">
    <property type="protein sequence ID" value="QYS96746.1"/>
    <property type="molecule type" value="Genomic_DNA"/>
</dbReference>
<feature type="region of interest" description="Disordered" evidence="1">
    <location>
        <begin position="174"/>
        <end position="200"/>
    </location>
</feature>
<keyword evidence="2" id="KW-0812">Transmembrane</keyword>
<organism evidence="3 4">
    <name type="scientific">Trichoderma simmonsii</name>
    <dbReference type="NCBI Taxonomy" id="1491479"/>
    <lineage>
        <taxon>Eukaryota</taxon>
        <taxon>Fungi</taxon>
        <taxon>Dikarya</taxon>
        <taxon>Ascomycota</taxon>
        <taxon>Pezizomycotina</taxon>
        <taxon>Sordariomycetes</taxon>
        <taxon>Hypocreomycetidae</taxon>
        <taxon>Hypocreales</taxon>
        <taxon>Hypocreaceae</taxon>
        <taxon>Trichoderma</taxon>
    </lineage>
</organism>
<reference evidence="3 4" key="1">
    <citation type="journal article" date="2021" name="BMC Genomics">
        <title>Telomere-to-telomere genome assembly of asparaginase-producing Trichoderma simmonsii.</title>
        <authorList>
            <person name="Chung D."/>
            <person name="Kwon Y.M."/>
            <person name="Yang Y."/>
        </authorList>
    </citation>
    <scope>NUCLEOTIDE SEQUENCE [LARGE SCALE GENOMIC DNA]</scope>
    <source>
        <strain evidence="3 4">GH-Sj1</strain>
    </source>
</reference>
<evidence type="ECO:0000313" key="3">
    <source>
        <dbReference type="EMBL" id="QYS96746.1"/>
    </source>
</evidence>
<feature type="compositionally biased region" description="Polar residues" evidence="1">
    <location>
        <begin position="111"/>
        <end position="123"/>
    </location>
</feature>
<evidence type="ECO:0000256" key="2">
    <source>
        <dbReference type="SAM" id="Phobius"/>
    </source>
</evidence>